<dbReference type="SUPFAM" id="SSF103084">
    <property type="entry name" value="Holliday junction resolvase RusA"/>
    <property type="match status" value="1"/>
</dbReference>
<dbReference type="Pfam" id="PF05866">
    <property type="entry name" value="RusA"/>
    <property type="match status" value="1"/>
</dbReference>
<dbReference type="GO" id="GO:0006310">
    <property type="term" value="P:DNA recombination"/>
    <property type="evidence" value="ECO:0007669"/>
    <property type="project" value="InterPro"/>
</dbReference>
<dbReference type="GO" id="GO:0006281">
    <property type="term" value="P:DNA repair"/>
    <property type="evidence" value="ECO:0007669"/>
    <property type="project" value="InterPro"/>
</dbReference>
<comment type="caution">
    <text evidence="1">The sequence shown here is derived from an EMBL/GenBank/DDBJ whole genome shotgun (WGS) entry which is preliminary data.</text>
</comment>
<gene>
    <name evidence="1" type="ORF">UY40_C0013G0012</name>
</gene>
<dbReference type="Gene3D" id="3.30.1330.70">
    <property type="entry name" value="Holliday junction resolvase RusA"/>
    <property type="match status" value="1"/>
</dbReference>
<reference evidence="1 2" key="1">
    <citation type="journal article" date="2015" name="Nature">
        <title>rRNA introns, odd ribosomes, and small enigmatic genomes across a large radiation of phyla.</title>
        <authorList>
            <person name="Brown C.T."/>
            <person name="Hug L.A."/>
            <person name="Thomas B.C."/>
            <person name="Sharon I."/>
            <person name="Castelle C.J."/>
            <person name="Singh A."/>
            <person name="Wilkins M.J."/>
            <person name="Williams K.H."/>
            <person name="Banfield J.F."/>
        </authorList>
    </citation>
    <scope>NUCLEOTIDE SEQUENCE [LARGE SCALE GENOMIC DNA]</scope>
</reference>
<evidence type="ECO:0000313" key="2">
    <source>
        <dbReference type="Proteomes" id="UP000034119"/>
    </source>
</evidence>
<sequence>MCALRAGATVTQERDLRAVGVTLVLPVPPSANRYWRTTVAQTRLGKRYVKTYVTREAEEYRVAVRARALVAGLRPVDGPVAVTLRWYRAAKRGDVDNRIKVSLDALQGAAYHSDAQVVELHAYRFEDRLNPRLEVEVAS</sequence>
<name>A0A0G1YGZ1_9BACT</name>
<dbReference type="InterPro" id="IPR036614">
    <property type="entry name" value="RusA-like_sf"/>
</dbReference>
<accession>A0A0G1YGZ1</accession>
<proteinExistence type="predicted"/>
<organism evidence="1 2">
    <name type="scientific">candidate division CPR1 bacterium GW2011_GWC1_49_13</name>
    <dbReference type="NCBI Taxonomy" id="1618342"/>
    <lineage>
        <taxon>Bacteria</taxon>
        <taxon>candidate division CPR1</taxon>
    </lineage>
</organism>
<evidence type="ECO:0000313" key="1">
    <source>
        <dbReference type="EMBL" id="KKW05634.1"/>
    </source>
</evidence>
<dbReference type="STRING" id="1618342.UY40_C0013G0012"/>
<dbReference type="EMBL" id="LCPW01000013">
    <property type="protein sequence ID" value="KKW05634.1"/>
    <property type="molecule type" value="Genomic_DNA"/>
</dbReference>
<protein>
    <submittedName>
        <fullName evidence="1">Phage associated protein</fullName>
    </submittedName>
</protein>
<dbReference type="GO" id="GO:0000287">
    <property type="term" value="F:magnesium ion binding"/>
    <property type="evidence" value="ECO:0007669"/>
    <property type="project" value="InterPro"/>
</dbReference>
<dbReference type="InterPro" id="IPR008822">
    <property type="entry name" value="Endonuclease_RusA-like"/>
</dbReference>
<dbReference type="Proteomes" id="UP000034119">
    <property type="component" value="Unassembled WGS sequence"/>
</dbReference>
<dbReference type="AlphaFoldDB" id="A0A0G1YGZ1"/>